<feature type="compositionally biased region" description="Low complexity" evidence="1">
    <location>
        <begin position="451"/>
        <end position="484"/>
    </location>
</feature>
<dbReference type="EMBL" id="RHJS01000001">
    <property type="protein sequence ID" value="RRK36926.1"/>
    <property type="molecule type" value="Genomic_DNA"/>
</dbReference>
<keyword evidence="4" id="KW-1185">Reference proteome</keyword>
<reference evidence="3" key="1">
    <citation type="submission" date="2018-10" db="EMBL/GenBank/DDBJ databases">
        <title>Schaedlerella arabinophila gen. nov. sp. nov., isolated from the mouse intestinal tract and comparative analysis with the genome of the closely related altered Schaedler flora strain ASF502.</title>
        <authorList>
            <person name="Miyake S."/>
            <person name="Soh M."/>
            <person name="Seedorf H."/>
        </authorList>
    </citation>
    <scope>NUCLEOTIDE SEQUENCE [LARGE SCALE GENOMIC DNA]</scope>
    <source>
        <strain evidence="3">DSM 106076</strain>
    </source>
</reference>
<feature type="compositionally biased region" description="Basic and acidic residues" evidence="1">
    <location>
        <begin position="493"/>
        <end position="507"/>
    </location>
</feature>
<feature type="compositionally biased region" description="Basic and acidic residues" evidence="1">
    <location>
        <begin position="398"/>
        <end position="417"/>
    </location>
</feature>
<feature type="transmembrane region" description="Helical" evidence="2">
    <location>
        <begin position="344"/>
        <end position="366"/>
    </location>
</feature>
<feature type="region of interest" description="Disordered" evidence="1">
    <location>
        <begin position="385"/>
        <end position="511"/>
    </location>
</feature>
<accession>A0A3R8JVV3</accession>
<name>A0A3R8JVV3_9FIRM</name>
<feature type="region of interest" description="Disordered" evidence="1">
    <location>
        <begin position="307"/>
        <end position="326"/>
    </location>
</feature>
<dbReference type="Proteomes" id="UP000274920">
    <property type="component" value="Unassembled WGS sequence"/>
</dbReference>
<dbReference type="AlphaFoldDB" id="A0A3R8JVV3"/>
<sequence length="578" mass="65050">MQEQKKMEKLYILCGLSNEAGNALRSALAEKAGELGYEAVCVSRYRKEGIRQYISEHPEFRILILQEAMQSNYPYAAEELAELMDDYHLNIIISINKSHRANQYMKVLYTAGILNALYEEDATAENIFKRILYPRTRRECRTYYQITTAADAMSALDVVDEERVQGYLAYIEESKNEEEIRKKYRYAAEILKTIENIDLTRQFSERVRAALASDAIFQEMVMLREKKKRWRFGIKNSFTTKEMKIKETEKEVMPQIPAMRADEEQEPGQAQCHAVADLIDEDISDLLGFGTGEKELGIPFGYESVKKEEPEYQPEREEKKEYDRKGSKKADIKAKARWSLMLKILLFSGAMIFLAATILFGFFLYYEQREKETSIPVISHLTEGDAGKGVWRNSETGNRTEGEPYGRKENRDEENRTETGTNAKKAEKPTDTEEKGQRMQEAKEPTAVDIPAAAGQPAEVQAGQAAVQAAAPPEPSEPQQIPGEGTAGSVTVEEGRPTAAEEGKAQEQPDSYFGKIFTGEEVARIARLEEEKGSSLYLKTREAGEGIFSAEAIAGMVDGSCSYLAESGAEGQISFIQL</sequence>
<comment type="caution">
    <text evidence="3">The sequence shown here is derived from an EMBL/GenBank/DDBJ whole genome shotgun (WGS) entry which is preliminary data.</text>
</comment>
<protein>
    <submittedName>
        <fullName evidence="3">Uncharacterized protein</fullName>
    </submittedName>
</protein>
<organism evidence="3 4">
    <name type="scientific">Schaedlerella arabinosiphila</name>
    <dbReference type="NCBI Taxonomy" id="2044587"/>
    <lineage>
        <taxon>Bacteria</taxon>
        <taxon>Bacillati</taxon>
        <taxon>Bacillota</taxon>
        <taxon>Clostridia</taxon>
        <taxon>Lachnospirales</taxon>
        <taxon>Lachnospiraceae</taxon>
        <taxon>Schaedlerella</taxon>
    </lineage>
</organism>
<gene>
    <name evidence="3" type="ORF">EBB54_00215</name>
</gene>
<evidence type="ECO:0000256" key="1">
    <source>
        <dbReference type="SAM" id="MobiDB-lite"/>
    </source>
</evidence>
<evidence type="ECO:0000313" key="3">
    <source>
        <dbReference type="EMBL" id="RRK36926.1"/>
    </source>
</evidence>
<keyword evidence="2" id="KW-1133">Transmembrane helix</keyword>
<evidence type="ECO:0000313" key="4">
    <source>
        <dbReference type="Proteomes" id="UP000274920"/>
    </source>
</evidence>
<feature type="compositionally biased region" description="Basic and acidic residues" evidence="1">
    <location>
        <begin position="424"/>
        <end position="446"/>
    </location>
</feature>
<evidence type="ECO:0000256" key="2">
    <source>
        <dbReference type="SAM" id="Phobius"/>
    </source>
</evidence>
<proteinExistence type="predicted"/>
<keyword evidence="2" id="KW-0472">Membrane</keyword>
<keyword evidence="2" id="KW-0812">Transmembrane</keyword>